<protein>
    <submittedName>
        <fullName evidence="26">Uncharacterized protein</fullName>
    </submittedName>
</protein>
<dbReference type="Pfam" id="PF06441">
    <property type="entry name" value="EHN"/>
    <property type="match status" value="1"/>
</dbReference>
<evidence type="ECO:0000259" key="25">
    <source>
        <dbReference type="PROSITE" id="PS50081"/>
    </source>
</evidence>
<evidence type="ECO:0000259" key="23">
    <source>
        <dbReference type="PROSITE" id="PS50023"/>
    </source>
</evidence>
<dbReference type="InterPro" id="IPR035899">
    <property type="entry name" value="DBL_dom_sf"/>
</dbReference>
<evidence type="ECO:0000259" key="22">
    <source>
        <dbReference type="PROSITE" id="PS50021"/>
    </source>
</evidence>
<keyword evidence="12 13" id="KW-0539">Nucleus</keyword>
<dbReference type="InterPro" id="IPR029058">
    <property type="entry name" value="AB_hydrolase_fold"/>
</dbReference>
<dbReference type="CDD" id="cd21201">
    <property type="entry name" value="CH_VAV"/>
    <property type="match status" value="1"/>
</dbReference>
<keyword evidence="11 13" id="KW-0371">Homeobox</keyword>
<dbReference type="Gene3D" id="2.30.30.40">
    <property type="entry name" value="SH3 Domains"/>
    <property type="match status" value="2"/>
</dbReference>
<dbReference type="SUPFAM" id="SSF57716">
    <property type="entry name" value="Glucocorticoid receptor-like (DNA-binding domain)"/>
    <property type="match status" value="2"/>
</dbReference>
<dbReference type="PANTHER" id="PTHR45818:SF3">
    <property type="entry name" value="PROTEIN VAV"/>
    <property type="match status" value="1"/>
</dbReference>
<feature type="domain" description="Calponin-homology (CH)" evidence="22">
    <location>
        <begin position="5"/>
        <end position="123"/>
    </location>
</feature>
<dbReference type="SMART" id="SM00033">
    <property type="entry name" value="CH"/>
    <property type="match status" value="1"/>
</dbReference>
<evidence type="ECO:0000256" key="5">
    <source>
        <dbReference type="ARBA" id="ARBA00022737"/>
    </source>
</evidence>
<dbReference type="SUPFAM" id="SSF46689">
    <property type="entry name" value="Homeodomain-like"/>
    <property type="match status" value="1"/>
</dbReference>
<evidence type="ECO:0000256" key="15">
    <source>
        <dbReference type="PROSITE-ProRule" id="PRU00191"/>
    </source>
</evidence>
<dbReference type="EMBL" id="KL367627">
    <property type="protein sequence ID" value="KFD61324.1"/>
    <property type="molecule type" value="Genomic_DNA"/>
</dbReference>
<dbReference type="InterPro" id="IPR010497">
    <property type="entry name" value="Epoxide_hydro_N"/>
</dbReference>
<dbReference type="GO" id="GO:0003824">
    <property type="term" value="F:catalytic activity"/>
    <property type="evidence" value="ECO:0007669"/>
    <property type="project" value="InterPro"/>
</dbReference>
<evidence type="ECO:0000256" key="10">
    <source>
        <dbReference type="ARBA" id="ARBA00023125"/>
    </source>
</evidence>
<evidence type="ECO:0000256" key="13">
    <source>
        <dbReference type="PROSITE-ProRule" id="PRU00108"/>
    </source>
</evidence>
<dbReference type="CDD" id="cd00160">
    <property type="entry name" value="RhoGEF"/>
    <property type="match status" value="1"/>
</dbReference>
<dbReference type="SUPFAM" id="SSF55550">
    <property type="entry name" value="SH2 domain"/>
    <property type="match status" value="1"/>
</dbReference>
<keyword evidence="3" id="KW-0344">Guanine-nucleotide releasing factor</keyword>
<dbReference type="SMART" id="SM00389">
    <property type="entry name" value="HOX"/>
    <property type="match status" value="1"/>
</dbReference>
<dbReference type="PANTHER" id="PTHR45818">
    <property type="entry name" value="PROTEIN VAV"/>
    <property type="match status" value="1"/>
</dbReference>
<evidence type="ECO:0000256" key="6">
    <source>
        <dbReference type="ARBA" id="ARBA00022771"/>
    </source>
</evidence>
<dbReference type="GO" id="GO:0000981">
    <property type="term" value="F:DNA-binding transcription factor activity, RNA polymerase II-specific"/>
    <property type="evidence" value="ECO:0007669"/>
    <property type="project" value="InterPro"/>
</dbReference>
<name>A0A085MVS8_9BILA</name>
<dbReference type="PROSITE" id="PS00478">
    <property type="entry name" value="LIM_DOMAIN_1"/>
    <property type="match status" value="1"/>
</dbReference>
<dbReference type="Pfam" id="PF00412">
    <property type="entry name" value="LIM"/>
    <property type="match status" value="2"/>
</dbReference>
<dbReference type="FunFam" id="1.10.10.60:FF:000219">
    <property type="entry name" value="LIM/homeobox protein Lhx3"/>
    <property type="match status" value="1"/>
</dbReference>
<dbReference type="PRINTS" id="PR00401">
    <property type="entry name" value="SH2DOMAIN"/>
</dbReference>
<dbReference type="InterPro" id="IPR000219">
    <property type="entry name" value="DH_dom"/>
</dbReference>
<dbReference type="Gene3D" id="1.20.900.10">
    <property type="entry name" value="Dbl homology (DH) domain"/>
    <property type="match status" value="1"/>
</dbReference>
<dbReference type="Pfam" id="PF00130">
    <property type="entry name" value="C1_1"/>
    <property type="match status" value="1"/>
</dbReference>
<dbReference type="SMART" id="SM00233">
    <property type="entry name" value="PH"/>
    <property type="match status" value="1"/>
</dbReference>
<keyword evidence="4 14" id="KW-0479">Metal-binding</keyword>
<dbReference type="InterPro" id="IPR017970">
    <property type="entry name" value="Homeobox_CS"/>
</dbReference>
<dbReference type="InterPro" id="IPR001849">
    <property type="entry name" value="PH_domain"/>
</dbReference>
<dbReference type="PROSITE" id="PS00479">
    <property type="entry name" value="ZF_DAG_PE_1"/>
    <property type="match status" value="1"/>
</dbReference>
<feature type="domain" description="Phorbol-ester/DAG-type" evidence="25">
    <location>
        <begin position="530"/>
        <end position="579"/>
    </location>
</feature>
<evidence type="ECO:0000256" key="7">
    <source>
        <dbReference type="ARBA" id="ARBA00022833"/>
    </source>
</evidence>
<organism evidence="26">
    <name type="scientific">Trichuris suis</name>
    <name type="common">pig whipworm</name>
    <dbReference type="NCBI Taxonomy" id="68888"/>
    <lineage>
        <taxon>Eukaryota</taxon>
        <taxon>Metazoa</taxon>
        <taxon>Ecdysozoa</taxon>
        <taxon>Nematoda</taxon>
        <taxon>Enoplea</taxon>
        <taxon>Dorylaimia</taxon>
        <taxon>Trichinellida</taxon>
        <taxon>Trichuridae</taxon>
        <taxon>Trichuris</taxon>
    </lineage>
</organism>
<evidence type="ECO:0000256" key="4">
    <source>
        <dbReference type="ARBA" id="ARBA00022723"/>
    </source>
</evidence>
<dbReference type="InterPro" id="IPR011993">
    <property type="entry name" value="PH-like_dom_sf"/>
</dbReference>
<dbReference type="SUPFAM" id="SSF53474">
    <property type="entry name" value="alpha/beta-Hydrolases"/>
    <property type="match status" value="1"/>
</dbReference>
<evidence type="ECO:0000256" key="8">
    <source>
        <dbReference type="ARBA" id="ARBA00022999"/>
    </source>
</evidence>
<feature type="DNA-binding region" description="Homeobox" evidence="13">
    <location>
        <begin position="1074"/>
        <end position="1133"/>
    </location>
</feature>
<dbReference type="InterPro" id="IPR001452">
    <property type="entry name" value="SH3_domain"/>
</dbReference>
<dbReference type="SMART" id="SM00252">
    <property type="entry name" value="SH2"/>
    <property type="match status" value="1"/>
</dbReference>
<evidence type="ECO:0000256" key="1">
    <source>
        <dbReference type="ARBA" id="ARBA00004123"/>
    </source>
</evidence>
<evidence type="ECO:0000256" key="16">
    <source>
        <dbReference type="PROSITE-ProRule" id="PRU00192"/>
    </source>
</evidence>
<reference evidence="26" key="1">
    <citation type="journal article" date="2014" name="Nat. Genet.">
        <title>Genome and transcriptome of the porcine whipworm Trichuris suis.</title>
        <authorList>
            <person name="Jex A.R."/>
            <person name="Nejsum P."/>
            <person name="Schwarz E.M."/>
            <person name="Hu L."/>
            <person name="Young N.D."/>
            <person name="Hall R.S."/>
            <person name="Korhonen P.K."/>
            <person name="Liao S."/>
            <person name="Thamsborg S."/>
            <person name="Xia J."/>
            <person name="Xu P."/>
            <person name="Wang S."/>
            <person name="Scheerlinck J.P."/>
            <person name="Hofmann A."/>
            <person name="Sternberg P.W."/>
            <person name="Wang J."/>
            <person name="Gasser R.B."/>
        </authorList>
    </citation>
    <scope>NUCLEOTIDE SEQUENCE [LARGE SCALE GENOMIC DNA]</scope>
    <source>
        <strain evidence="26">DCEP-RM93F</strain>
    </source>
</reference>
<keyword evidence="10 13" id="KW-0238">DNA-binding</keyword>
<dbReference type="InterPro" id="IPR000980">
    <property type="entry name" value="SH2"/>
</dbReference>
<dbReference type="InterPro" id="IPR049594">
    <property type="entry name" value="Lhx3/4-like_LIM2"/>
</dbReference>
<evidence type="ECO:0000259" key="19">
    <source>
        <dbReference type="PROSITE" id="PS50002"/>
    </source>
</evidence>
<feature type="domain" description="SH3" evidence="19">
    <location>
        <begin position="593"/>
        <end position="660"/>
    </location>
</feature>
<dbReference type="PROSITE" id="PS50081">
    <property type="entry name" value="ZF_DAG_PE_2"/>
    <property type="match status" value="1"/>
</dbReference>
<evidence type="ECO:0000256" key="2">
    <source>
        <dbReference type="ARBA" id="ARBA00022443"/>
    </source>
</evidence>
<dbReference type="CDD" id="cd09376">
    <property type="entry name" value="LIM2_Lhx3_Lhx4"/>
    <property type="match status" value="1"/>
</dbReference>
<dbReference type="SMART" id="SM00325">
    <property type="entry name" value="RhoGEF"/>
    <property type="match status" value="1"/>
</dbReference>
<dbReference type="InterPro" id="IPR055251">
    <property type="entry name" value="SOS1_NGEF_PH"/>
</dbReference>
<dbReference type="InterPro" id="IPR036028">
    <property type="entry name" value="SH3-like_dom_sf"/>
</dbReference>
<dbReference type="CDD" id="cd20810">
    <property type="entry name" value="C1_VAV"/>
    <property type="match status" value="1"/>
</dbReference>
<evidence type="ECO:0000256" key="11">
    <source>
        <dbReference type="ARBA" id="ARBA00023155"/>
    </source>
</evidence>
<feature type="domain" description="PH" evidence="20">
    <location>
        <begin position="409"/>
        <end position="523"/>
    </location>
</feature>
<dbReference type="InterPro" id="IPR036860">
    <property type="entry name" value="SH2_dom_sf"/>
</dbReference>
<feature type="domain" description="SH2" evidence="18">
    <location>
        <begin position="716"/>
        <end position="812"/>
    </location>
</feature>
<keyword evidence="6" id="KW-0863">Zinc-finger</keyword>
<evidence type="ECO:0000259" key="21">
    <source>
        <dbReference type="PROSITE" id="PS50010"/>
    </source>
</evidence>
<dbReference type="Gene3D" id="3.30.505.10">
    <property type="entry name" value="SH2 domain"/>
    <property type="match status" value="1"/>
</dbReference>
<feature type="domain" description="DH" evidence="21">
    <location>
        <begin position="204"/>
        <end position="394"/>
    </location>
</feature>
<evidence type="ECO:0000259" key="20">
    <source>
        <dbReference type="PROSITE" id="PS50003"/>
    </source>
</evidence>
<dbReference type="Pfam" id="PF00046">
    <property type="entry name" value="Homeodomain"/>
    <property type="match status" value="1"/>
</dbReference>
<dbReference type="GO" id="GO:0003677">
    <property type="term" value="F:DNA binding"/>
    <property type="evidence" value="ECO:0007669"/>
    <property type="project" value="UniProtKB-UniRule"/>
</dbReference>
<dbReference type="Gene3D" id="2.30.29.30">
    <property type="entry name" value="Pleckstrin-homology domain (PH domain)/Phosphotyrosine-binding domain (PTB)"/>
    <property type="match status" value="1"/>
</dbReference>
<dbReference type="PROSITE" id="PS50002">
    <property type="entry name" value="SH3"/>
    <property type="match status" value="2"/>
</dbReference>
<evidence type="ECO:0000259" key="24">
    <source>
        <dbReference type="PROSITE" id="PS50071"/>
    </source>
</evidence>
<keyword evidence="2 16" id="KW-0728">SH3 domain</keyword>
<dbReference type="PROSITE" id="PS00027">
    <property type="entry name" value="HOMEOBOX_1"/>
    <property type="match status" value="1"/>
</dbReference>
<dbReference type="SUPFAM" id="SSF50729">
    <property type="entry name" value="PH domain-like"/>
    <property type="match status" value="1"/>
</dbReference>
<dbReference type="FunFam" id="2.10.110.10:FF:000006">
    <property type="entry name" value="LIM homeobox transcription factor 1-beta"/>
    <property type="match status" value="1"/>
</dbReference>
<dbReference type="FunFam" id="2.10.110.10:FF:000032">
    <property type="entry name" value="LIM/homeobox protein Lhx3"/>
    <property type="match status" value="1"/>
</dbReference>
<feature type="domain" description="LIM zinc-binding" evidence="23">
    <location>
        <begin position="991"/>
        <end position="1054"/>
    </location>
</feature>
<dbReference type="SUPFAM" id="SSF48065">
    <property type="entry name" value="DBL homology domain (DH-domain)"/>
    <property type="match status" value="1"/>
</dbReference>
<feature type="domain" description="LIM zinc-binding" evidence="23">
    <location>
        <begin position="931"/>
        <end position="990"/>
    </location>
</feature>
<gene>
    <name evidence="26" type="ORF">M514_26517</name>
</gene>
<dbReference type="InterPro" id="IPR001715">
    <property type="entry name" value="CH_dom"/>
</dbReference>
<dbReference type="SMART" id="SM00109">
    <property type="entry name" value="C1"/>
    <property type="match status" value="1"/>
</dbReference>
<dbReference type="InterPro" id="IPR002219">
    <property type="entry name" value="PKC_DAG/PE"/>
</dbReference>
<dbReference type="SUPFAM" id="SSF47576">
    <property type="entry name" value="Calponin-homology domain, CH-domain"/>
    <property type="match status" value="1"/>
</dbReference>
<dbReference type="PROSITE" id="PS50001">
    <property type="entry name" value="SH2"/>
    <property type="match status" value="1"/>
</dbReference>
<comment type="subcellular location">
    <subcellularLocation>
        <location evidence="1 13 17">Nucleus</location>
    </subcellularLocation>
</comment>
<dbReference type="PROSITE" id="PS50010">
    <property type="entry name" value="DH_2"/>
    <property type="match status" value="1"/>
</dbReference>
<dbReference type="SMART" id="SM00132">
    <property type="entry name" value="LIM"/>
    <property type="match status" value="2"/>
</dbReference>
<dbReference type="PROSITE" id="PS50021">
    <property type="entry name" value="CH"/>
    <property type="match status" value="1"/>
</dbReference>
<dbReference type="Pfam" id="PF00017">
    <property type="entry name" value="SH2"/>
    <property type="match status" value="1"/>
</dbReference>
<keyword evidence="9 14" id="KW-0440">LIM domain</keyword>
<proteinExistence type="predicted"/>
<dbReference type="Pfam" id="PF22697">
    <property type="entry name" value="SOS1_NGEF_PH"/>
    <property type="match status" value="1"/>
</dbReference>
<dbReference type="InterPro" id="IPR000639">
    <property type="entry name" value="Epox_hydrolase-like"/>
</dbReference>
<feature type="domain" description="Homeobox" evidence="24">
    <location>
        <begin position="1072"/>
        <end position="1132"/>
    </location>
</feature>
<dbReference type="GO" id="GO:0005634">
    <property type="term" value="C:nucleus"/>
    <property type="evidence" value="ECO:0007669"/>
    <property type="project" value="UniProtKB-SubCell"/>
</dbReference>
<dbReference type="PROSITE" id="PS50003">
    <property type="entry name" value="PH_DOMAIN"/>
    <property type="match status" value="1"/>
</dbReference>
<evidence type="ECO:0000259" key="18">
    <source>
        <dbReference type="PROSITE" id="PS50001"/>
    </source>
</evidence>
<dbReference type="PROSITE" id="PS50071">
    <property type="entry name" value="HOMEOBOX_2"/>
    <property type="match status" value="1"/>
</dbReference>
<dbReference type="CDD" id="cd00086">
    <property type="entry name" value="homeodomain"/>
    <property type="match status" value="1"/>
</dbReference>
<dbReference type="Gene3D" id="1.10.10.60">
    <property type="entry name" value="Homeodomain-like"/>
    <property type="match status" value="1"/>
</dbReference>
<dbReference type="Pfam" id="PF00018">
    <property type="entry name" value="SH3_1"/>
    <property type="match status" value="1"/>
</dbReference>
<dbReference type="GO" id="GO:0008270">
    <property type="term" value="F:zinc ion binding"/>
    <property type="evidence" value="ECO:0007669"/>
    <property type="project" value="UniProtKB-KW"/>
</dbReference>
<dbReference type="Gene3D" id="3.30.60.20">
    <property type="match status" value="1"/>
</dbReference>
<dbReference type="Proteomes" id="UP000030758">
    <property type="component" value="Unassembled WGS sequence"/>
</dbReference>
<dbReference type="SMART" id="SM00326">
    <property type="entry name" value="SH3"/>
    <property type="match status" value="2"/>
</dbReference>
<evidence type="ECO:0000256" key="3">
    <source>
        <dbReference type="ARBA" id="ARBA00022658"/>
    </source>
</evidence>
<evidence type="ECO:0000313" key="26">
    <source>
        <dbReference type="EMBL" id="KFD61324.1"/>
    </source>
</evidence>
<dbReference type="PROSITE" id="PS50023">
    <property type="entry name" value="LIM_DOMAIN_2"/>
    <property type="match status" value="2"/>
</dbReference>
<dbReference type="Gene3D" id="2.10.110.10">
    <property type="entry name" value="Cysteine Rich Protein"/>
    <property type="match status" value="2"/>
</dbReference>
<dbReference type="GO" id="GO:0016477">
    <property type="term" value="P:cell migration"/>
    <property type="evidence" value="ECO:0007669"/>
    <property type="project" value="TreeGrafter"/>
</dbReference>
<dbReference type="Pfam" id="PF00621">
    <property type="entry name" value="RhoGEF"/>
    <property type="match status" value="1"/>
</dbReference>
<evidence type="ECO:0000256" key="14">
    <source>
        <dbReference type="PROSITE-ProRule" id="PRU00125"/>
    </source>
</evidence>
<dbReference type="InterPro" id="IPR001356">
    <property type="entry name" value="HD"/>
</dbReference>
<dbReference type="InterPro" id="IPR009057">
    <property type="entry name" value="Homeodomain-like_sf"/>
</dbReference>
<dbReference type="SUPFAM" id="SSF50044">
    <property type="entry name" value="SH3-domain"/>
    <property type="match status" value="2"/>
</dbReference>
<dbReference type="InterPro" id="IPR036872">
    <property type="entry name" value="CH_dom_sf"/>
</dbReference>
<evidence type="ECO:0000256" key="17">
    <source>
        <dbReference type="RuleBase" id="RU000682"/>
    </source>
</evidence>
<dbReference type="InterPro" id="IPR001781">
    <property type="entry name" value="Znf_LIM"/>
</dbReference>
<evidence type="ECO:0000256" key="9">
    <source>
        <dbReference type="ARBA" id="ARBA00023038"/>
    </source>
</evidence>
<dbReference type="Gene3D" id="3.40.50.1820">
    <property type="entry name" value="alpha/beta hydrolase"/>
    <property type="match status" value="1"/>
</dbReference>
<dbReference type="GO" id="GO:0005737">
    <property type="term" value="C:cytoplasm"/>
    <property type="evidence" value="ECO:0007669"/>
    <property type="project" value="TreeGrafter"/>
</dbReference>
<dbReference type="PRINTS" id="PR00412">
    <property type="entry name" value="EPOXHYDRLASE"/>
</dbReference>
<keyword evidence="7 14" id="KW-0862">Zinc</keyword>
<dbReference type="GO" id="GO:0005085">
    <property type="term" value="F:guanyl-nucleotide exchange factor activity"/>
    <property type="evidence" value="ECO:0007669"/>
    <property type="project" value="UniProtKB-KW"/>
</dbReference>
<keyword evidence="5" id="KW-0677">Repeat</keyword>
<dbReference type="CDD" id="cd00174">
    <property type="entry name" value="SH3"/>
    <property type="match status" value="2"/>
</dbReference>
<dbReference type="Gene3D" id="1.10.418.10">
    <property type="entry name" value="Calponin-like domain"/>
    <property type="match status" value="1"/>
</dbReference>
<evidence type="ECO:0000256" key="12">
    <source>
        <dbReference type="ARBA" id="ARBA00023242"/>
    </source>
</evidence>
<dbReference type="Pfam" id="PF00307">
    <property type="entry name" value="CH"/>
    <property type="match status" value="1"/>
</dbReference>
<accession>A0A085MVS8</accession>
<sequence>MSETNDFWKQCAQWMVRCGVLDRNHRVMSPRAELLDFAQALRDGVLLCQLVNRLNRDSIDMNEVNLRPQLSQFSCTKNISLFLNACHNLFGLKTDDLCEPIEIYRASNFGKLLLTLSKLSHSKLALSSGVSGFPESNDQDDDDAQPSYYNSEIYRRLAETAESKELDGELYSEASDVQRDQIYDHIVTKAPLHQEEEEFVAKDQLEHCIKELVDTERKYVNSLEMIMQRFYNPLKDTLRPEDHNVIFMNLPVLHRVHTAFLSEILVSARLWFGQATEGTSSTNGPGRAHVGDVFVKYKRLFCCYSDYCSGLSGAQRKIDELCTEKSTIRQSILACQLEANANKFRLQDVLVVPMQRVLKYHLLLKDLSLYLNEVTRDCETQQIIRDIQSSIDNLTEWLPKNTSLIDYGRPLKDGDIKVTLFAERRSDVEKKQKNRYVFAFDKVLLICKPTKGNRYSYKDALILSDYELEDVLDTNHGFRSSRKSNQKSFFGFQLRSSTKTYVMHTKSDEARSSWMFSLRTAYPPTARLTEHALSYKCFERPTECDSCHKFLRGLFFQGYQCIICGISLHKECIKSMMACGRRDTLLRSPTLLEGGQKYVAIAPYMGEGGPDFLSFKENDVIQLLSRCAGREGYWYGRVYEGDNAGQMGFFLPESKRTWTTWHNMIEEKRKSQTAADQSNLPLTRWNNVSSAQQVTRPTSLSSLGYVNLEELSHYPWYVGELDRVRAEQLIKGLPMGTFLVRFSRARSQYAISISYFNERYEVKHLKVEMGDNRFYLDTDLYFASLVELVNHYEDHNLRQSFRALDTTLKIPVKAIITGFAIALHDFEATAPNMVSFRRNDLVIILSKKDSERGWWRGMVNGRAAAFNSHQSVSLICSSAVLTVFAKSFVFAMTTNGSSAKGLRVKGSRDESESVSFPVITSSFLSDTVNSPCCAKCEEPILDRFIFKVLDQSYHSQCLRCYSCKEELQDKCYSKESRIYCKNDFFRKFGTKCAACKEGIVPRSVVRKAHDHVYHLQCFKCAVCEREMATGDEFYLMPQDGKLVCKEDYDTTKNKGWVSLFNLIGTSNLDLDASNKRPRTTISAKQLETLKQAYQVSPKPARHVRERLAHDTGLDMRVVQVWFQNRRAKEKRMKKDNSREKWIHYFGKTSRLNSADSFAANESDESLDIVSSEEGCSPSHYNNIWGLLSDAELPEIVDGYFGEGNRTDDNETIEPFKIEVADIVLEDLRERLNRSRIFEPLEWTMFEYGVNGDFLRQLRDYWLQEYDWRKAEGALNAFDHYITKIEGLGIHFIRQKPPAGKYDRVYPILLVHGWPSSFFEFSKIIPLLIDPMRTETNGSGFPAFEVVVASLPGHAFSEAPKKKGCGTLATARIFAKLMKRLNFDRYFCYGNQWGSLVVTSMAQLFPERVIGLHLNTVTLNPFIYPKLWIKLVSNIVVPIHVTSADDFHTLLKVLSRFSRWIFESGYLHLQATKPETIGAALVDSPIGLAAYILEKYSTWTRRDYTTFSMGGLTLNFSLDELITQVMIYWVTKCAMPSVRYYREFLTEKDHFTLLGAPVNTPTAVAAFPHEPLTYPESFIAQKHKRLVQYSEIHQGGHFGALEEPRLLAADLFKFMHAIVNSDS</sequence>
<keyword evidence="8 15" id="KW-0727">SH2 domain</keyword>
<feature type="domain" description="SH3" evidence="19">
    <location>
        <begin position="815"/>
        <end position="886"/>
    </location>
</feature>